<dbReference type="Pfam" id="PF00460">
    <property type="entry name" value="Flg_bb_rod"/>
    <property type="match status" value="1"/>
</dbReference>
<dbReference type="GO" id="GO:0030694">
    <property type="term" value="C:bacterial-type flagellum basal body, rod"/>
    <property type="evidence" value="ECO:0007669"/>
    <property type="project" value="UniProtKB-UniRule"/>
</dbReference>
<reference evidence="9" key="1">
    <citation type="submission" date="2019-10" db="EMBL/GenBank/DDBJ databases">
        <authorList>
            <person name="Ross D.E."/>
            <person name="Gulliver D."/>
        </authorList>
    </citation>
    <scope>NUCLEOTIDE SEQUENCE</scope>
    <source>
        <strain evidence="9">DER-2019</strain>
    </source>
</reference>
<evidence type="ECO:0000259" key="7">
    <source>
        <dbReference type="Pfam" id="PF00460"/>
    </source>
</evidence>
<keyword evidence="9" id="KW-0282">Flagellum</keyword>
<feature type="domain" description="Flagellar basal body rod protein N-terminal" evidence="7">
    <location>
        <begin position="7"/>
        <end position="34"/>
    </location>
</feature>
<keyword evidence="9" id="KW-0966">Cell projection</keyword>
<evidence type="ECO:0000256" key="3">
    <source>
        <dbReference type="ARBA" id="ARBA00017941"/>
    </source>
</evidence>
<sequence length="147" mass="15655">MSFMSSLNISGSGMTAQKFRLDIISQNIANAQVTRTEAGTPYRRQMTVLSSVNTVDTGTFQDALSSAVGTQREGVQVDAVVEDPSALVPVYDPTHPDANAQGYVMYPNVNTSQEMVDAMGASRAYEANVTAFNATKAIALKALEIGK</sequence>
<dbReference type="InterPro" id="IPR001444">
    <property type="entry name" value="Flag_bb_rod_N"/>
</dbReference>
<keyword evidence="4 6" id="KW-0975">Bacterial flagellum</keyword>
<evidence type="ECO:0000256" key="5">
    <source>
        <dbReference type="ARBA" id="ARBA00025933"/>
    </source>
</evidence>
<name>A0A923HTX7_9FIRM</name>
<keyword evidence="10" id="KW-1185">Reference proteome</keyword>
<dbReference type="NCBIfam" id="TIGR01395">
    <property type="entry name" value="FlgC"/>
    <property type="match status" value="1"/>
</dbReference>
<feature type="domain" description="Flagellar basal-body/hook protein C-terminal" evidence="8">
    <location>
        <begin position="100"/>
        <end position="143"/>
    </location>
</feature>
<dbReference type="InterPro" id="IPR006299">
    <property type="entry name" value="FlgC"/>
</dbReference>
<evidence type="ECO:0000313" key="10">
    <source>
        <dbReference type="Proteomes" id="UP000616595"/>
    </source>
</evidence>
<dbReference type="InterPro" id="IPR010930">
    <property type="entry name" value="Flg_bb/hook_C_dom"/>
</dbReference>
<reference evidence="9" key="2">
    <citation type="submission" date="2020-10" db="EMBL/GenBank/DDBJ databases">
        <title>Comparative genomics of the Acetobacterium genus.</title>
        <authorList>
            <person name="Marshall C."/>
            <person name="May H."/>
            <person name="Norman S."/>
        </authorList>
    </citation>
    <scope>NUCLEOTIDE SEQUENCE</scope>
    <source>
        <strain evidence="9">DER-2019</strain>
    </source>
</reference>
<evidence type="ECO:0000313" key="9">
    <source>
        <dbReference type="EMBL" id="MBC3888256.1"/>
    </source>
</evidence>
<evidence type="ECO:0000256" key="1">
    <source>
        <dbReference type="ARBA" id="ARBA00004117"/>
    </source>
</evidence>
<evidence type="ECO:0000256" key="2">
    <source>
        <dbReference type="ARBA" id="ARBA00009677"/>
    </source>
</evidence>
<dbReference type="AlphaFoldDB" id="A0A923HTX7"/>
<evidence type="ECO:0000256" key="6">
    <source>
        <dbReference type="RuleBase" id="RU362062"/>
    </source>
</evidence>
<protein>
    <recommendedName>
        <fullName evidence="3 6">Flagellar basal-body rod protein FlgC</fullName>
    </recommendedName>
</protein>
<dbReference type="Pfam" id="PF06429">
    <property type="entry name" value="Flg_bbr_C"/>
    <property type="match status" value="1"/>
</dbReference>
<proteinExistence type="inferred from homology"/>
<comment type="similarity">
    <text evidence="2">Belongs to the flagella basal body rod proteins family.</text>
</comment>
<accession>A0A923HTX7</accession>
<keyword evidence="9" id="KW-0969">Cilium</keyword>
<gene>
    <name evidence="9" type="primary">flgC</name>
    <name evidence="9" type="ORF">GH810_08030</name>
</gene>
<dbReference type="PANTHER" id="PTHR30435:SF2">
    <property type="entry name" value="FLAGELLAR BASAL-BODY ROD PROTEIN FLGC"/>
    <property type="match status" value="1"/>
</dbReference>
<dbReference type="RefSeq" id="WP_148567724.1">
    <property type="nucleotide sequence ID" value="NZ_RXYA01000012.1"/>
</dbReference>
<evidence type="ECO:0000259" key="8">
    <source>
        <dbReference type="Pfam" id="PF06429"/>
    </source>
</evidence>
<comment type="subcellular location">
    <subcellularLocation>
        <location evidence="1 6">Bacterial flagellum basal body</location>
    </subcellularLocation>
</comment>
<dbReference type="EMBL" id="WJBD01000008">
    <property type="protein sequence ID" value="MBC3888256.1"/>
    <property type="molecule type" value="Genomic_DNA"/>
</dbReference>
<comment type="subunit">
    <text evidence="5 6">The basal body constitutes a major portion of the flagellar organelle and consists of four rings (L,P,S, and M) mounted on a central rod. The rod consists of about 26 subunits of FlgG in the distal portion, and FlgB, FlgC and FlgF are thought to build up the proximal portion of the rod with about 6 subunits each.</text>
</comment>
<organism evidence="9 10">
    <name type="scientific">Acetobacterium paludosum</name>
    <dbReference type="NCBI Taxonomy" id="52693"/>
    <lineage>
        <taxon>Bacteria</taxon>
        <taxon>Bacillati</taxon>
        <taxon>Bacillota</taxon>
        <taxon>Clostridia</taxon>
        <taxon>Eubacteriales</taxon>
        <taxon>Eubacteriaceae</taxon>
        <taxon>Acetobacterium</taxon>
    </lineage>
</organism>
<dbReference type="PANTHER" id="PTHR30435">
    <property type="entry name" value="FLAGELLAR PROTEIN"/>
    <property type="match status" value="1"/>
</dbReference>
<dbReference type="GO" id="GO:0071978">
    <property type="term" value="P:bacterial-type flagellum-dependent swarming motility"/>
    <property type="evidence" value="ECO:0007669"/>
    <property type="project" value="TreeGrafter"/>
</dbReference>
<comment type="caution">
    <text evidence="9">The sequence shown here is derived from an EMBL/GenBank/DDBJ whole genome shotgun (WGS) entry which is preliminary data.</text>
</comment>
<evidence type="ECO:0000256" key="4">
    <source>
        <dbReference type="ARBA" id="ARBA00023143"/>
    </source>
</evidence>
<dbReference type="Proteomes" id="UP000616595">
    <property type="component" value="Unassembled WGS sequence"/>
</dbReference>
<dbReference type="OrthoDB" id="9794148at2"/>